<comment type="caution">
    <text evidence="2">The sequence shown here is derived from an EMBL/GenBank/DDBJ whole genome shotgun (WGS) entry which is preliminary data.</text>
</comment>
<proteinExistence type="predicted"/>
<organism evidence="2 3">
    <name type="scientific">Cryobacterium luteum</name>
    <dbReference type="NCBI Taxonomy" id="1424661"/>
    <lineage>
        <taxon>Bacteria</taxon>
        <taxon>Bacillati</taxon>
        <taxon>Actinomycetota</taxon>
        <taxon>Actinomycetes</taxon>
        <taxon>Micrococcales</taxon>
        <taxon>Microbacteriaceae</taxon>
        <taxon>Cryobacterium</taxon>
    </lineage>
</organism>
<evidence type="ECO:0000313" key="2">
    <source>
        <dbReference type="EMBL" id="TFB88368.1"/>
    </source>
</evidence>
<dbReference type="RefSeq" id="WP_134361496.1">
    <property type="nucleotide sequence ID" value="NZ_FOCN01000001.1"/>
</dbReference>
<protein>
    <submittedName>
        <fullName evidence="2">Uncharacterized protein</fullName>
    </submittedName>
</protein>
<dbReference type="STRING" id="1424661.SAMN05216281_1016"/>
<sequence>MSQQSRRRRRSLMPQQSRRRRLIAYAAVGLFLLIDAVLIMSALTSTSVDAAVDASSTPAASAFPTASPTPSPTPTPTRTAAPTVAPVPASRLLSAVSNTAAWRATTGPCPATPASPELSTDSGASWTASNATAPTGVTGLQSITAQSESVAEFIGLDDADCAPQFVKTFIGGDNYSSYPDQLDAAWYVDPADRATVHGPDGLAPAPCDAVVTLAASSDDADSAAVLCTDGRLFATTDAAATWSPPVTVAGMVTLTGTPTGYLAVTTTVTARSATADPATCAGVNLVALSVDLVPTVTGCYETEETPTALAGNVAVAVADDTLWLWIGDATARSADAGRSWL</sequence>
<evidence type="ECO:0000313" key="3">
    <source>
        <dbReference type="Proteomes" id="UP000297654"/>
    </source>
</evidence>
<feature type="region of interest" description="Disordered" evidence="1">
    <location>
        <begin position="107"/>
        <end position="130"/>
    </location>
</feature>
<gene>
    <name evidence="2" type="ORF">E3O10_11145</name>
</gene>
<dbReference type="OrthoDB" id="3821622at2"/>
<evidence type="ECO:0000256" key="1">
    <source>
        <dbReference type="SAM" id="MobiDB-lite"/>
    </source>
</evidence>
<dbReference type="EMBL" id="SOFF01000031">
    <property type="protein sequence ID" value="TFB88368.1"/>
    <property type="molecule type" value="Genomic_DNA"/>
</dbReference>
<keyword evidence="3" id="KW-1185">Reference proteome</keyword>
<feature type="region of interest" description="Disordered" evidence="1">
    <location>
        <begin position="58"/>
        <end position="84"/>
    </location>
</feature>
<dbReference type="AlphaFoldDB" id="A0A1H8A3R5"/>
<name>A0A1H8A3R5_9MICO</name>
<dbReference type="Proteomes" id="UP000297654">
    <property type="component" value="Unassembled WGS sequence"/>
</dbReference>
<feature type="compositionally biased region" description="Polar residues" evidence="1">
    <location>
        <begin position="117"/>
        <end position="130"/>
    </location>
</feature>
<accession>A0A1H8A3R5</accession>
<dbReference type="SUPFAM" id="SSF110296">
    <property type="entry name" value="Oligoxyloglucan reducing end-specific cellobiohydrolase"/>
    <property type="match status" value="1"/>
</dbReference>
<reference evidence="2 3" key="1">
    <citation type="submission" date="2019-03" db="EMBL/GenBank/DDBJ databases">
        <title>Genomics of glacier-inhabiting Cryobacterium strains.</title>
        <authorList>
            <person name="Liu Q."/>
            <person name="Xin Y.-H."/>
        </authorList>
    </citation>
    <scope>NUCLEOTIDE SEQUENCE [LARGE SCALE GENOMIC DNA]</scope>
    <source>
        <strain evidence="2 3">Hh15</strain>
    </source>
</reference>